<dbReference type="eggNOG" id="ENOG5030YJF">
    <property type="taxonomic scope" value="Bacteria"/>
</dbReference>
<sequence>MSRSRRHTPIGPFFCCNSNHISEKLEKRWRNRMIRAAARNALVRALRLNECLEDVEALYAEPKPWCFIKLYGTEKEGKYWYSFANTPEGAKERTQFMRK</sequence>
<dbReference type="EMBL" id="ATCF01000017">
    <property type="protein sequence ID" value="EPD99154.1"/>
    <property type="molecule type" value="Genomic_DNA"/>
</dbReference>
<dbReference type="AlphaFoldDB" id="S3CF63"/>
<proteinExistence type="predicted"/>
<name>S3CF63_9BURK</name>
<dbReference type="HOGENOM" id="CLU_181607_0_0_4"/>
<evidence type="ECO:0000313" key="2">
    <source>
        <dbReference type="Proteomes" id="UP000014400"/>
    </source>
</evidence>
<dbReference type="PATRIC" id="fig|1203554.3.peg.1235"/>
<gene>
    <name evidence="1" type="ORF">HMPREF1476_01191</name>
</gene>
<reference evidence="1 2" key="1">
    <citation type="submission" date="2013-04" db="EMBL/GenBank/DDBJ databases">
        <title>The Genome Sequence of Sutterella wadsworthensis HGA0223.</title>
        <authorList>
            <consortium name="The Broad Institute Genomics Platform"/>
            <person name="Earl A."/>
            <person name="Ward D."/>
            <person name="Feldgarden M."/>
            <person name="Gevers D."/>
            <person name="Schmidt T.M."/>
            <person name="Dover J."/>
            <person name="Dai D."/>
            <person name="Walker B."/>
            <person name="Young S."/>
            <person name="Zeng Q."/>
            <person name="Gargeya S."/>
            <person name="Fitzgerald M."/>
            <person name="Haas B."/>
            <person name="Abouelleil A."/>
            <person name="Allen A.W."/>
            <person name="Alvarado L."/>
            <person name="Arachchi H.M."/>
            <person name="Berlin A.M."/>
            <person name="Chapman S.B."/>
            <person name="Gainer-Dewar J."/>
            <person name="Goldberg J."/>
            <person name="Griggs A."/>
            <person name="Gujja S."/>
            <person name="Hansen M."/>
            <person name="Howarth C."/>
            <person name="Imamovic A."/>
            <person name="Ireland A."/>
            <person name="Larimer J."/>
            <person name="McCowan C."/>
            <person name="Murphy C."/>
            <person name="Pearson M."/>
            <person name="Poon T.W."/>
            <person name="Priest M."/>
            <person name="Roberts A."/>
            <person name="Saif S."/>
            <person name="Shea T."/>
            <person name="Sisk P."/>
            <person name="Sykes S."/>
            <person name="Wortman J."/>
            <person name="Nusbaum C."/>
            <person name="Birren B."/>
        </authorList>
    </citation>
    <scope>NUCLEOTIDE SEQUENCE [LARGE SCALE GENOMIC DNA]</scope>
    <source>
        <strain evidence="1 2">HGA0223</strain>
    </source>
</reference>
<evidence type="ECO:0000313" key="1">
    <source>
        <dbReference type="EMBL" id="EPD99154.1"/>
    </source>
</evidence>
<accession>S3CF63</accession>
<protein>
    <submittedName>
        <fullName evidence="1">Uncharacterized protein</fullName>
    </submittedName>
</protein>
<comment type="caution">
    <text evidence="1">The sequence shown here is derived from an EMBL/GenBank/DDBJ whole genome shotgun (WGS) entry which is preliminary data.</text>
</comment>
<keyword evidence="2" id="KW-1185">Reference proteome</keyword>
<organism evidence="1 2">
    <name type="scientific">Sutterella wadsworthensis HGA0223</name>
    <dbReference type="NCBI Taxonomy" id="1203554"/>
    <lineage>
        <taxon>Bacteria</taxon>
        <taxon>Pseudomonadati</taxon>
        <taxon>Pseudomonadota</taxon>
        <taxon>Betaproteobacteria</taxon>
        <taxon>Burkholderiales</taxon>
        <taxon>Sutterellaceae</taxon>
        <taxon>Sutterella</taxon>
    </lineage>
</organism>
<dbReference type="Proteomes" id="UP000014400">
    <property type="component" value="Unassembled WGS sequence"/>
</dbReference>